<dbReference type="GO" id="GO:0005840">
    <property type="term" value="C:ribosome"/>
    <property type="evidence" value="ECO:0007669"/>
    <property type="project" value="UniProtKB-KW"/>
</dbReference>
<dbReference type="PIRSF" id="PIRSF000401">
    <property type="entry name" value="RPL11_MTase"/>
    <property type="match status" value="1"/>
</dbReference>
<feature type="binding site" evidence="6">
    <location>
        <position position="246"/>
    </location>
    <ligand>
        <name>S-adenosyl-L-methionine</name>
        <dbReference type="ChEBI" id="CHEBI:59789"/>
    </ligand>
</feature>
<keyword evidence="4 6" id="KW-0808">Transferase</keyword>
<dbReference type="Proteomes" id="UP000515847">
    <property type="component" value="Chromosome"/>
</dbReference>
<dbReference type="Pfam" id="PF06325">
    <property type="entry name" value="PrmA"/>
    <property type="match status" value="1"/>
</dbReference>
<proteinExistence type="inferred from homology"/>
<sequence>MEWQEISISTVPEAVEAISDIFYELGSGGVVIEDPELVKAMAGSGQWDAYELPEDLLNRPLTLVKGYLPVDDRLPGKLEELRAEVAEIMSRLDQPLPELIISSLNEEDWANSWKAYFKPVKIGERVVVCPSWERYEASEEDIVLDLDPGMAFGTGTHATTAMCVRFLEQYVKKDDTVLDVGTGTGILAMCAARLGASQVKAFDYDPTAVKVAAENIKKNNLDDKIQVQVNDLLAGITDQADLIVANIIADIIIKLFPQAKTNLKENGIFITSGIIGERRDDVVHTGLDLGFELVEESCQEDWVALVWQK</sequence>
<evidence type="ECO:0000256" key="6">
    <source>
        <dbReference type="HAMAP-Rule" id="MF_00735"/>
    </source>
</evidence>
<organism evidence="7 8">
    <name type="scientific">Thermanaerosceptrum fracticalcis</name>
    <dbReference type="NCBI Taxonomy" id="1712410"/>
    <lineage>
        <taxon>Bacteria</taxon>
        <taxon>Bacillati</taxon>
        <taxon>Bacillota</taxon>
        <taxon>Clostridia</taxon>
        <taxon>Eubacteriales</taxon>
        <taxon>Peptococcaceae</taxon>
        <taxon>Thermanaerosceptrum</taxon>
    </lineage>
</organism>
<dbReference type="CDD" id="cd02440">
    <property type="entry name" value="AdoMet_MTases"/>
    <property type="match status" value="1"/>
</dbReference>
<dbReference type="OrthoDB" id="9785995at2"/>
<protein>
    <recommendedName>
        <fullName evidence="6">Ribosomal protein L11 methyltransferase</fullName>
        <shortName evidence="6">L11 Mtase</shortName>
        <ecNumber evidence="6">2.1.1.-</ecNumber>
    </recommendedName>
</protein>
<dbReference type="EMBL" id="CP045798">
    <property type="protein sequence ID" value="QNB46158.1"/>
    <property type="molecule type" value="Genomic_DNA"/>
</dbReference>
<evidence type="ECO:0000256" key="2">
    <source>
        <dbReference type="ARBA" id="ARBA00022490"/>
    </source>
</evidence>
<gene>
    <name evidence="6 7" type="primary">prmA</name>
    <name evidence="7" type="ORF">BR63_07430</name>
</gene>
<evidence type="ECO:0000313" key="7">
    <source>
        <dbReference type="EMBL" id="QNB46158.1"/>
    </source>
</evidence>
<keyword evidence="7" id="KW-0687">Ribonucleoprotein</keyword>
<dbReference type="GO" id="GO:0032259">
    <property type="term" value="P:methylation"/>
    <property type="evidence" value="ECO:0007669"/>
    <property type="project" value="UniProtKB-KW"/>
</dbReference>
<feature type="binding site" evidence="6">
    <location>
        <position position="181"/>
    </location>
    <ligand>
        <name>S-adenosyl-L-methionine</name>
        <dbReference type="ChEBI" id="CHEBI:59789"/>
    </ligand>
</feature>
<dbReference type="PANTHER" id="PTHR43648">
    <property type="entry name" value="ELECTRON TRANSFER FLAVOPROTEIN BETA SUBUNIT LYSINE METHYLTRANSFERASE"/>
    <property type="match status" value="1"/>
</dbReference>
<accession>A0A7G6E254</accession>
<dbReference type="InterPro" id="IPR029063">
    <property type="entry name" value="SAM-dependent_MTases_sf"/>
</dbReference>
<feature type="binding site" evidence="6">
    <location>
        <position position="160"/>
    </location>
    <ligand>
        <name>S-adenosyl-L-methionine</name>
        <dbReference type="ChEBI" id="CHEBI:59789"/>
    </ligand>
</feature>
<dbReference type="EC" id="2.1.1.-" evidence="6"/>
<feature type="binding site" evidence="6">
    <location>
        <position position="203"/>
    </location>
    <ligand>
        <name>S-adenosyl-L-methionine</name>
        <dbReference type="ChEBI" id="CHEBI:59789"/>
    </ligand>
</feature>
<dbReference type="NCBIfam" id="TIGR00406">
    <property type="entry name" value="prmA"/>
    <property type="match status" value="1"/>
</dbReference>
<comment type="subcellular location">
    <subcellularLocation>
        <location evidence="6">Cytoplasm</location>
    </subcellularLocation>
</comment>
<dbReference type="HAMAP" id="MF_00735">
    <property type="entry name" value="Methyltr_PrmA"/>
    <property type="match status" value="1"/>
</dbReference>
<name>A0A7G6E254_THEFR</name>
<keyword evidence="8" id="KW-1185">Reference proteome</keyword>
<keyword evidence="5 6" id="KW-0949">S-adenosyl-L-methionine</keyword>
<dbReference type="GO" id="GO:0008276">
    <property type="term" value="F:protein methyltransferase activity"/>
    <property type="evidence" value="ECO:0007669"/>
    <property type="project" value="UniProtKB-UniRule"/>
</dbReference>
<keyword evidence="7" id="KW-0689">Ribosomal protein</keyword>
<dbReference type="KEGG" id="tfr:BR63_07430"/>
<evidence type="ECO:0000256" key="1">
    <source>
        <dbReference type="ARBA" id="ARBA00009741"/>
    </source>
</evidence>
<dbReference type="AlphaFoldDB" id="A0A7G6E254"/>
<dbReference type="InterPro" id="IPR004498">
    <property type="entry name" value="Ribosomal_PrmA_MeTrfase"/>
</dbReference>
<dbReference type="Gene3D" id="3.40.50.150">
    <property type="entry name" value="Vaccinia Virus protein VP39"/>
    <property type="match status" value="1"/>
</dbReference>
<dbReference type="PANTHER" id="PTHR43648:SF1">
    <property type="entry name" value="ELECTRON TRANSFER FLAVOPROTEIN BETA SUBUNIT LYSINE METHYLTRANSFERASE"/>
    <property type="match status" value="1"/>
</dbReference>
<reference evidence="7 8" key="1">
    <citation type="journal article" date="2019" name="Front. Microbiol.">
        <title>Thermoanaerosceptrum fracticalcis gen. nov. sp. nov., a Novel Fumarate-Fermenting Microorganism From a Deep Fractured Carbonate Aquifer of the US Great Basin.</title>
        <authorList>
            <person name="Hamilton-Brehm S.D."/>
            <person name="Stewart L.E."/>
            <person name="Zavarin M."/>
            <person name="Caldwell M."/>
            <person name="Lawson P.A."/>
            <person name="Onstott T.C."/>
            <person name="Grzymski J."/>
            <person name="Neveux I."/>
            <person name="Lollar B.S."/>
            <person name="Russell C.E."/>
            <person name="Moser D.P."/>
        </authorList>
    </citation>
    <scope>NUCLEOTIDE SEQUENCE [LARGE SCALE GENOMIC DNA]</scope>
    <source>
        <strain evidence="7 8">DRI-13</strain>
    </source>
</reference>
<evidence type="ECO:0000256" key="5">
    <source>
        <dbReference type="ARBA" id="ARBA00022691"/>
    </source>
</evidence>
<comment type="catalytic activity">
    <reaction evidence="6">
        <text>L-lysyl-[protein] + 3 S-adenosyl-L-methionine = N(6),N(6),N(6)-trimethyl-L-lysyl-[protein] + 3 S-adenosyl-L-homocysteine + 3 H(+)</text>
        <dbReference type="Rhea" id="RHEA:54192"/>
        <dbReference type="Rhea" id="RHEA-COMP:9752"/>
        <dbReference type="Rhea" id="RHEA-COMP:13826"/>
        <dbReference type="ChEBI" id="CHEBI:15378"/>
        <dbReference type="ChEBI" id="CHEBI:29969"/>
        <dbReference type="ChEBI" id="CHEBI:57856"/>
        <dbReference type="ChEBI" id="CHEBI:59789"/>
        <dbReference type="ChEBI" id="CHEBI:61961"/>
    </reaction>
</comment>
<dbReference type="SUPFAM" id="SSF53335">
    <property type="entry name" value="S-adenosyl-L-methionine-dependent methyltransferases"/>
    <property type="match status" value="1"/>
</dbReference>
<keyword evidence="3 6" id="KW-0489">Methyltransferase</keyword>
<evidence type="ECO:0000256" key="4">
    <source>
        <dbReference type="ARBA" id="ARBA00022679"/>
    </source>
</evidence>
<dbReference type="RefSeq" id="WP_034422440.1">
    <property type="nucleotide sequence ID" value="NZ_CP045798.1"/>
</dbReference>
<dbReference type="InterPro" id="IPR050078">
    <property type="entry name" value="Ribosomal_L11_MeTrfase_PrmA"/>
</dbReference>
<comment type="function">
    <text evidence="6">Methylates ribosomal protein L11.</text>
</comment>
<keyword evidence="2 6" id="KW-0963">Cytoplasm</keyword>
<comment type="similarity">
    <text evidence="1 6">Belongs to the methyltransferase superfamily. PrmA family.</text>
</comment>
<evidence type="ECO:0000313" key="8">
    <source>
        <dbReference type="Proteomes" id="UP000515847"/>
    </source>
</evidence>
<dbReference type="GO" id="GO:0005737">
    <property type="term" value="C:cytoplasm"/>
    <property type="evidence" value="ECO:0007669"/>
    <property type="project" value="UniProtKB-SubCell"/>
</dbReference>
<evidence type="ECO:0000256" key="3">
    <source>
        <dbReference type="ARBA" id="ARBA00022603"/>
    </source>
</evidence>